<accession>A0A8S1J4J5</accession>
<dbReference type="AlphaFoldDB" id="A0A8S1J4J5"/>
<evidence type="ECO:0000313" key="2">
    <source>
        <dbReference type="EMBL" id="CAD7702366.1"/>
    </source>
</evidence>
<gene>
    <name evidence="2" type="ORF">OSTQU699_LOCUS7723</name>
</gene>
<evidence type="ECO:0000313" key="3">
    <source>
        <dbReference type="Proteomes" id="UP000708148"/>
    </source>
</evidence>
<reference evidence="2" key="1">
    <citation type="submission" date="2020-12" db="EMBL/GenBank/DDBJ databases">
        <authorList>
            <person name="Iha C."/>
        </authorList>
    </citation>
    <scope>NUCLEOTIDE SEQUENCE</scope>
</reference>
<proteinExistence type="predicted"/>
<feature type="region of interest" description="Disordered" evidence="1">
    <location>
        <begin position="304"/>
        <end position="325"/>
    </location>
</feature>
<dbReference type="EMBL" id="CAJHUC010001800">
    <property type="protein sequence ID" value="CAD7702366.1"/>
    <property type="molecule type" value="Genomic_DNA"/>
</dbReference>
<sequence length="1077" mass="114334">MCHGEYHASVNLQPYPSGRNRDMFVAPPISEGGTETVAAPQRRPALVSSSTTARRDAVPRGARRDERAVYSRRSGDVAGFFFKDGQLSTRATAPGGLLAQLQSGDEPCTVLADCQEPGAGDVVVEWGLIRDHLDKINRLGSAEVSVEAAPKALFDRTTSSPCGQLALLRRGAQGLISGQAPEVAADGSEVEGTFAPPDGHDTVPADGLALGRAQGSTGPAQDVCQSQLSTAAGQPHTNCSLQPDGKRTGVFDIKCESRADEGSGPVVKMQGMCPSQPNALLADPVLAAKGQKECEPMGSQCGQLGMGNRRTAADAGGGKETYPGKAGEVQSMVDELLSATSSALDTNLQTSVELSSLKSKFQSLLDDIHAMQSSVGSRTAAPQPQGAGCKDVAASLHPTPGIVKACSRASSQEMDVASVSFAGGDSDSNQDLSEDWDSDVLEAASHSDDDASGEDIWSEWSYDAEEAGAARTSAIAAAMCAGLDFQSSPSVGGPGTDAVAGDDPIRGLVSVSSDESLTCLVERDAALVSLYRDDPQACALAGRQEANSPDMMDCMRWWSPLLGAEEIGQGEEDGQHDQPASVCGDHSCQCDVMEAVMDYRSKCGGPEEVAIVTPAVSNAFGTAKTVACDWQNSFCLPREIFIAVDKGFEEALRVGAFNHFEGWECREAEDWNVGLCMGSNCAEMIRGYAGEKDLALVCAGHIGCSMKSHDGCADSGTCPTSKRGYALSEMEYIAPQGQRPQEWSRIIITDYKLFLDSWSSATGSGIVGGSTAMVLPPPWSPAGLRGRVAAAPQLSWIRPNAADLVLADGLEVTALTANLSPRRSALMLGPPRGFADVRRLSLAGLRPDTPHRLLGAPTDACIHVDSPLNMPWFSSSLLQKVQLDQNPLPISQDDVNKDDVSSGGEQDGDSSEDNDTISASGWEPGLWGTDCKALRVAGYRLNSCDLAAWGSSKRGLPRTGHSDTRAMMQYSVGGMPRKYDGRGICTLQISMERPARGAGGRLQHGMCIHNTGNGQTCVWCTPAWKQKVQLRSLVDTGAQNFWSLLCRRTQNACKLFMHWWAVRVEKRFRDFQFGVFN</sequence>
<evidence type="ECO:0000256" key="1">
    <source>
        <dbReference type="SAM" id="MobiDB-lite"/>
    </source>
</evidence>
<comment type="caution">
    <text evidence="2">The sequence shown here is derived from an EMBL/GenBank/DDBJ whole genome shotgun (WGS) entry which is preliminary data.</text>
</comment>
<feature type="compositionally biased region" description="Basic and acidic residues" evidence="1">
    <location>
        <begin position="53"/>
        <end position="67"/>
    </location>
</feature>
<feature type="region of interest" description="Disordered" evidence="1">
    <location>
        <begin position="32"/>
        <end position="67"/>
    </location>
</feature>
<keyword evidence="3" id="KW-1185">Reference proteome</keyword>
<organism evidence="2 3">
    <name type="scientific">Ostreobium quekettii</name>
    <dbReference type="NCBI Taxonomy" id="121088"/>
    <lineage>
        <taxon>Eukaryota</taxon>
        <taxon>Viridiplantae</taxon>
        <taxon>Chlorophyta</taxon>
        <taxon>core chlorophytes</taxon>
        <taxon>Ulvophyceae</taxon>
        <taxon>TCBD clade</taxon>
        <taxon>Bryopsidales</taxon>
        <taxon>Ostreobineae</taxon>
        <taxon>Ostreobiaceae</taxon>
        <taxon>Ostreobium</taxon>
    </lineage>
</organism>
<protein>
    <submittedName>
        <fullName evidence="2">Uncharacterized protein</fullName>
    </submittedName>
</protein>
<name>A0A8S1J4J5_9CHLO</name>
<feature type="compositionally biased region" description="Acidic residues" evidence="1">
    <location>
        <begin position="906"/>
        <end position="915"/>
    </location>
</feature>
<feature type="region of interest" description="Disordered" evidence="1">
    <location>
        <begin position="888"/>
        <end position="921"/>
    </location>
</feature>
<dbReference type="Proteomes" id="UP000708148">
    <property type="component" value="Unassembled WGS sequence"/>
</dbReference>